<feature type="compositionally biased region" description="Low complexity" evidence="1">
    <location>
        <begin position="18"/>
        <end position="27"/>
    </location>
</feature>
<dbReference type="Gramene" id="CDP15741">
    <property type="protein sequence ID" value="CDP15741"/>
    <property type="gene ID" value="GSCOC_T00015778001"/>
</dbReference>
<reference evidence="3" key="1">
    <citation type="journal article" date="2014" name="Science">
        <title>The coffee genome provides insight into the convergent evolution of caffeine biosynthesis.</title>
        <authorList>
            <person name="Denoeud F."/>
            <person name="Carretero-Paulet L."/>
            <person name="Dereeper A."/>
            <person name="Droc G."/>
            <person name="Guyot R."/>
            <person name="Pietrella M."/>
            <person name="Zheng C."/>
            <person name="Alberti A."/>
            <person name="Anthony F."/>
            <person name="Aprea G."/>
            <person name="Aury J.M."/>
            <person name="Bento P."/>
            <person name="Bernard M."/>
            <person name="Bocs S."/>
            <person name="Campa C."/>
            <person name="Cenci A."/>
            <person name="Combes M.C."/>
            <person name="Crouzillat D."/>
            <person name="Da Silva C."/>
            <person name="Daddiego L."/>
            <person name="De Bellis F."/>
            <person name="Dussert S."/>
            <person name="Garsmeur O."/>
            <person name="Gayraud T."/>
            <person name="Guignon V."/>
            <person name="Jahn K."/>
            <person name="Jamilloux V."/>
            <person name="Joet T."/>
            <person name="Labadie K."/>
            <person name="Lan T."/>
            <person name="Leclercq J."/>
            <person name="Lepelley M."/>
            <person name="Leroy T."/>
            <person name="Li L.T."/>
            <person name="Librado P."/>
            <person name="Lopez L."/>
            <person name="Munoz A."/>
            <person name="Noel B."/>
            <person name="Pallavicini A."/>
            <person name="Perrotta G."/>
            <person name="Poncet V."/>
            <person name="Pot D."/>
            <person name="Priyono X."/>
            <person name="Rigoreau M."/>
            <person name="Rouard M."/>
            <person name="Rozas J."/>
            <person name="Tranchant-Dubreuil C."/>
            <person name="VanBuren R."/>
            <person name="Zhang Q."/>
            <person name="Andrade A.C."/>
            <person name="Argout X."/>
            <person name="Bertrand B."/>
            <person name="de Kochko A."/>
            <person name="Graziosi G."/>
            <person name="Henry R.J."/>
            <person name="Jayarama X."/>
            <person name="Ming R."/>
            <person name="Nagai C."/>
            <person name="Rounsley S."/>
            <person name="Sankoff D."/>
            <person name="Giuliano G."/>
            <person name="Albert V.A."/>
            <person name="Wincker P."/>
            <person name="Lashermes P."/>
        </authorList>
    </citation>
    <scope>NUCLEOTIDE SEQUENCE [LARGE SCALE GENOMIC DNA]</scope>
    <source>
        <strain evidence="3">cv. DH200-94</strain>
    </source>
</reference>
<dbReference type="PhylomeDB" id="A0A068V533"/>
<dbReference type="EMBL" id="HG739189">
    <property type="protein sequence ID" value="CDP15741.1"/>
    <property type="molecule type" value="Genomic_DNA"/>
</dbReference>
<name>A0A068V533_COFCA</name>
<evidence type="ECO:0000256" key="1">
    <source>
        <dbReference type="SAM" id="MobiDB-lite"/>
    </source>
</evidence>
<organism evidence="2 3">
    <name type="scientific">Coffea canephora</name>
    <name type="common">Robusta coffee</name>
    <dbReference type="NCBI Taxonomy" id="49390"/>
    <lineage>
        <taxon>Eukaryota</taxon>
        <taxon>Viridiplantae</taxon>
        <taxon>Streptophyta</taxon>
        <taxon>Embryophyta</taxon>
        <taxon>Tracheophyta</taxon>
        <taxon>Spermatophyta</taxon>
        <taxon>Magnoliopsida</taxon>
        <taxon>eudicotyledons</taxon>
        <taxon>Gunneridae</taxon>
        <taxon>Pentapetalae</taxon>
        <taxon>asterids</taxon>
        <taxon>lamiids</taxon>
        <taxon>Gentianales</taxon>
        <taxon>Rubiaceae</taxon>
        <taxon>Ixoroideae</taxon>
        <taxon>Gardenieae complex</taxon>
        <taxon>Bertiereae - Coffeeae clade</taxon>
        <taxon>Coffeeae</taxon>
        <taxon>Coffea</taxon>
    </lineage>
</organism>
<dbReference type="Proteomes" id="UP000295252">
    <property type="component" value="Chromosome VII"/>
</dbReference>
<evidence type="ECO:0000313" key="2">
    <source>
        <dbReference type="EMBL" id="CDP15741.1"/>
    </source>
</evidence>
<gene>
    <name evidence="2" type="ORF">GSCOC_T00015778001</name>
</gene>
<dbReference type="OrthoDB" id="732558at2759"/>
<keyword evidence="3" id="KW-1185">Reference proteome</keyword>
<dbReference type="AlphaFoldDB" id="A0A068V533"/>
<proteinExistence type="predicted"/>
<dbReference type="STRING" id="49390.A0A068V533"/>
<evidence type="ECO:0000313" key="3">
    <source>
        <dbReference type="Proteomes" id="UP000295252"/>
    </source>
</evidence>
<dbReference type="PANTHER" id="PTHR31969">
    <property type="entry name" value="GEM-LIKE PROTEIN 2"/>
    <property type="match status" value="1"/>
</dbReference>
<protein>
    <submittedName>
        <fullName evidence="2">Uncharacterized protein</fullName>
    </submittedName>
</protein>
<dbReference type="InParanoid" id="A0A068V533"/>
<accession>A0A068V533</accession>
<sequence>MASSSGNKHPPPQPTPPSRAASAATPPIDEDQAKWGTRIMAQPAAPTTHPDNQRAASWRAEDQQHPYVVYSPVEKPSDNPLESVVHIFNCWSYRAETVAKNIWYNCDENWTSCLKNCVKKLNLTTKALTEGGFELLLVTFQPQQVLLLELSTLQVAFCSDSPLSFRAPSGQETWNYYMVMIPLANIANVNPVVMKEGPPEKYIQIVTID</sequence>
<feature type="region of interest" description="Disordered" evidence="1">
    <location>
        <begin position="1"/>
        <end position="59"/>
    </location>
</feature>
<dbReference type="InterPro" id="IPR037848">
    <property type="entry name" value="GEM-like"/>
</dbReference>